<feature type="chain" id="PRO_5046904172" evidence="1">
    <location>
        <begin position="28"/>
        <end position="176"/>
    </location>
</feature>
<gene>
    <name evidence="2" type="ORF">J2X31_000724</name>
</gene>
<dbReference type="EMBL" id="JAVDVI010000002">
    <property type="protein sequence ID" value="MDR6966726.1"/>
    <property type="molecule type" value="Genomic_DNA"/>
</dbReference>
<protein>
    <submittedName>
        <fullName evidence="2">Long-subunit fatty acid transport protein</fullName>
    </submittedName>
</protein>
<evidence type="ECO:0000256" key="1">
    <source>
        <dbReference type="SAM" id="SignalP"/>
    </source>
</evidence>
<name>A0ABU1TLA2_9FLAO</name>
<dbReference type="Proteomes" id="UP001255185">
    <property type="component" value="Unassembled WGS sequence"/>
</dbReference>
<keyword evidence="3" id="KW-1185">Reference proteome</keyword>
<accession>A0ABU1TLA2</accession>
<organism evidence="2 3">
    <name type="scientific">Flavobacterium arsenatis</name>
    <dbReference type="NCBI Taxonomy" id="1484332"/>
    <lineage>
        <taxon>Bacteria</taxon>
        <taxon>Pseudomonadati</taxon>
        <taxon>Bacteroidota</taxon>
        <taxon>Flavobacteriia</taxon>
        <taxon>Flavobacteriales</taxon>
        <taxon>Flavobacteriaceae</taxon>
        <taxon>Flavobacterium</taxon>
    </lineage>
</organism>
<evidence type="ECO:0000313" key="3">
    <source>
        <dbReference type="Proteomes" id="UP001255185"/>
    </source>
</evidence>
<reference evidence="2 3" key="1">
    <citation type="submission" date="2023-07" db="EMBL/GenBank/DDBJ databases">
        <title>Sorghum-associated microbial communities from plants grown in Nebraska, USA.</title>
        <authorList>
            <person name="Schachtman D."/>
        </authorList>
    </citation>
    <scope>NUCLEOTIDE SEQUENCE [LARGE SCALE GENOMIC DNA]</scope>
    <source>
        <strain evidence="2 3">3773</strain>
    </source>
</reference>
<feature type="signal peptide" evidence="1">
    <location>
        <begin position="1"/>
        <end position="27"/>
    </location>
</feature>
<evidence type="ECO:0000313" key="2">
    <source>
        <dbReference type="EMBL" id="MDR6966726.1"/>
    </source>
</evidence>
<proteinExistence type="predicted"/>
<sequence>MQSFSFNKLTKNASIVIFTLFFTSSYAQNQPVNQGDFWSRVRYGGGLGLGIGTGYTDIMVAPSAIYDFNEYFSAGLGLQGSYVKVRNNFESYIYGASLVTLFNPINEIQLSAELEQVRVNLTYEDDFKENFWNTALFLGAGYRTQNVTIGVRYNVLHDDDRNVYNDAFMPFVRIYF</sequence>
<comment type="caution">
    <text evidence="2">The sequence shown here is derived from an EMBL/GenBank/DDBJ whole genome shotgun (WGS) entry which is preliminary data.</text>
</comment>
<keyword evidence="1" id="KW-0732">Signal</keyword>
<dbReference type="RefSeq" id="WP_310024462.1">
    <property type="nucleotide sequence ID" value="NZ_JAVDVI010000002.1"/>
</dbReference>